<dbReference type="GO" id="GO:0030263">
    <property type="term" value="P:apoptotic chromosome condensation"/>
    <property type="evidence" value="ECO:0007669"/>
    <property type="project" value="Ensembl"/>
</dbReference>
<evidence type="ECO:0000256" key="4">
    <source>
        <dbReference type="ARBA" id="ARBA00022679"/>
    </source>
</evidence>
<dbReference type="InterPro" id="IPR045133">
    <property type="entry name" value="IRE1/2-like"/>
</dbReference>
<dbReference type="SMART" id="SM00580">
    <property type="entry name" value="PUG"/>
    <property type="match status" value="1"/>
</dbReference>
<dbReference type="GO" id="GO:0006397">
    <property type="term" value="P:mRNA processing"/>
    <property type="evidence" value="ECO:0007669"/>
    <property type="project" value="InterPro"/>
</dbReference>
<accession>U3IU56</accession>
<dbReference type="PANTHER" id="PTHR13954">
    <property type="entry name" value="IRE1-RELATED"/>
    <property type="match status" value="1"/>
</dbReference>
<evidence type="ECO:0000256" key="1">
    <source>
        <dbReference type="ARBA" id="ARBA00004479"/>
    </source>
</evidence>
<dbReference type="GeneTree" id="ENSGT00940000160812"/>
<dbReference type="GO" id="GO:0045892">
    <property type="term" value="P:negative regulation of DNA-templated transcription"/>
    <property type="evidence" value="ECO:0007669"/>
    <property type="project" value="Ensembl"/>
</dbReference>
<dbReference type="InterPro" id="IPR011047">
    <property type="entry name" value="Quinoprotein_ADH-like_sf"/>
</dbReference>
<evidence type="ECO:0000256" key="6">
    <source>
        <dbReference type="ARBA" id="ARBA00022741"/>
    </source>
</evidence>
<evidence type="ECO:0000256" key="9">
    <source>
        <dbReference type="ARBA" id="ARBA00022989"/>
    </source>
</evidence>
<dbReference type="GO" id="GO:1990604">
    <property type="term" value="C:IRE1-TRAF2-ASK1 complex"/>
    <property type="evidence" value="ECO:0007669"/>
    <property type="project" value="Ensembl"/>
</dbReference>
<dbReference type="InterPro" id="IPR010513">
    <property type="entry name" value="KEN_dom"/>
</dbReference>
<dbReference type="Pfam" id="PF00069">
    <property type="entry name" value="Pkinase"/>
    <property type="match status" value="1"/>
</dbReference>
<dbReference type="AlphaFoldDB" id="U3IU56"/>
<organism evidence="16 17">
    <name type="scientific">Anas platyrhynchos platyrhynchos</name>
    <name type="common">Northern mallard</name>
    <dbReference type="NCBI Taxonomy" id="8840"/>
    <lineage>
        <taxon>Eukaryota</taxon>
        <taxon>Metazoa</taxon>
        <taxon>Chordata</taxon>
        <taxon>Craniata</taxon>
        <taxon>Vertebrata</taxon>
        <taxon>Euteleostomi</taxon>
        <taxon>Archelosauria</taxon>
        <taxon>Archosauria</taxon>
        <taxon>Dinosauria</taxon>
        <taxon>Saurischia</taxon>
        <taxon>Theropoda</taxon>
        <taxon>Coelurosauria</taxon>
        <taxon>Aves</taxon>
        <taxon>Neognathae</taxon>
        <taxon>Galloanserae</taxon>
        <taxon>Anseriformes</taxon>
        <taxon>Anatidae</taxon>
        <taxon>Anatinae</taxon>
        <taxon>Anas</taxon>
    </lineage>
</organism>
<dbReference type="InterPro" id="IPR038357">
    <property type="entry name" value="KEN_sf"/>
</dbReference>
<keyword evidence="8" id="KW-0067">ATP-binding</keyword>
<dbReference type="GO" id="GO:0036498">
    <property type="term" value="P:IRE1-mediated unfolded protein response"/>
    <property type="evidence" value="ECO:0007669"/>
    <property type="project" value="TreeGrafter"/>
</dbReference>
<dbReference type="PANTHER" id="PTHR13954:SF15">
    <property type="entry name" value="SERINE_THREONINE-PROTEIN KINASE_ENDORIBONUCLEASE IRE2"/>
    <property type="match status" value="1"/>
</dbReference>
<dbReference type="OMA" id="TCPLEMQ"/>
<dbReference type="GO" id="GO:0016075">
    <property type="term" value="P:rRNA catabolic process"/>
    <property type="evidence" value="ECO:0007669"/>
    <property type="project" value="Ensembl"/>
</dbReference>
<reference evidence="16" key="2">
    <citation type="submission" date="2025-08" db="UniProtKB">
        <authorList>
            <consortium name="Ensembl"/>
        </authorList>
    </citation>
    <scope>IDENTIFICATION</scope>
</reference>
<gene>
    <name evidence="16" type="primary">ERN2</name>
</gene>
<dbReference type="GO" id="GO:0000287">
    <property type="term" value="F:magnesium ion binding"/>
    <property type="evidence" value="ECO:0007669"/>
    <property type="project" value="Ensembl"/>
</dbReference>
<evidence type="ECO:0000256" key="3">
    <source>
        <dbReference type="ARBA" id="ARBA00022527"/>
    </source>
</evidence>
<dbReference type="Gene3D" id="1.10.510.10">
    <property type="entry name" value="Transferase(Phosphotransferase) domain 1"/>
    <property type="match status" value="1"/>
</dbReference>
<feature type="domain" description="Protein kinase" evidence="14">
    <location>
        <begin position="461"/>
        <end position="768"/>
    </location>
</feature>
<feature type="chain" id="PRO_5019856272" description="non-specific serine/threonine protein kinase" evidence="13">
    <location>
        <begin position="18"/>
        <end position="966"/>
    </location>
</feature>
<dbReference type="HOGENOM" id="CLU_004875_1_1_1"/>
<feature type="region of interest" description="Disordered" evidence="11">
    <location>
        <begin position="864"/>
        <end position="886"/>
    </location>
</feature>
<dbReference type="GO" id="GO:0005524">
    <property type="term" value="F:ATP binding"/>
    <property type="evidence" value="ECO:0007669"/>
    <property type="project" value="UniProtKB-KW"/>
</dbReference>
<dbReference type="SUPFAM" id="SSF56112">
    <property type="entry name" value="Protein kinase-like (PK-like)"/>
    <property type="match status" value="1"/>
</dbReference>
<keyword evidence="17" id="KW-1185">Reference proteome</keyword>
<dbReference type="GO" id="GO:0046330">
    <property type="term" value="P:positive regulation of JNK cascade"/>
    <property type="evidence" value="ECO:0007669"/>
    <property type="project" value="Ensembl"/>
</dbReference>
<dbReference type="GO" id="GO:0004674">
    <property type="term" value="F:protein serine/threonine kinase activity"/>
    <property type="evidence" value="ECO:0007669"/>
    <property type="project" value="UniProtKB-KW"/>
</dbReference>
<protein>
    <recommendedName>
        <fullName evidence="2">non-specific serine/threonine protein kinase</fullName>
        <ecNumber evidence="2">2.7.11.1</ecNumber>
    </recommendedName>
</protein>
<dbReference type="Proteomes" id="UP000016666">
    <property type="component" value="Unassembled WGS sequence"/>
</dbReference>
<evidence type="ECO:0000256" key="13">
    <source>
        <dbReference type="SAM" id="SignalP"/>
    </source>
</evidence>
<evidence type="ECO:0000313" key="16">
    <source>
        <dbReference type="Ensembl" id="ENSAPLP00000010779.2"/>
    </source>
</evidence>
<feature type="domain" description="KEN" evidence="15">
    <location>
        <begin position="723"/>
        <end position="959"/>
    </location>
</feature>
<feature type="transmembrane region" description="Helical" evidence="12">
    <location>
        <begin position="358"/>
        <end position="380"/>
    </location>
</feature>
<evidence type="ECO:0000256" key="10">
    <source>
        <dbReference type="ARBA" id="ARBA00023136"/>
    </source>
</evidence>
<dbReference type="Pfam" id="PF06479">
    <property type="entry name" value="Ribonuc_2-5A"/>
    <property type="match status" value="1"/>
</dbReference>
<keyword evidence="7" id="KW-0418">Kinase</keyword>
<dbReference type="Gene3D" id="2.130.10.10">
    <property type="entry name" value="YVTN repeat-like/Quinoprotein amine dehydrogenase"/>
    <property type="match status" value="1"/>
</dbReference>
<dbReference type="Gene3D" id="1.20.1440.180">
    <property type="entry name" value="KEN domain"/>
    <property type="match status" value="1"/>
</dbReference>
<sequence>QGRCVFSSITWARVGFFLLIKCCKYCLKSSAVTVPETLLFISTLDGNLHAVSKSTGDIKWTLKDDHALNGGLGWAVPLHLTLSCTCAGLSARPVGTRAAQGGWGSPAACPAVRLGNPDVLGLGWPHCVPPAAPSQYVITMYDTKSRELRWNATYSDYSAPLCEESYPYKMSHFASSGDGLVVTLDKESGEVLWAHNYGSPVVGIYLWHQDSLRRVPHLNLAMETLRYLTFHSQDIHLIRGSQTVKDFTATKTQLLPALYVGKHAASFYALTSLVHDSVALVPQGITLARIDGPTTDDVTMRESGECEITPSTDVKYPQGSITSMRNQWLLIGADPRRAPGAVVHPQGLRWLCLGSQPYPSPGCAGALTLPMPMAVVLALWPRLHREQVEVYPESGSWDMVLGVLGSALLGGGILLLLLTVRGLLTPAPACLLRGWKLLVPEQLPVFADAEPDVIVVGKVSFNPKDVLGHGAGGTFVFRGHFDGRSVAVKRLLPECFHLVDREVQLLRESDEHPHVVRYFCTERDKQFHYIAIELCSATLQEYVESPSFNRRSLDPVSVLHQTMSGLAHLHSLNIVHRDLKPCNILISVPNSHGQIRAVISDFGLCKKLQGGRHSFSLRSGIPGTEGWIAPEVLQEAPKENPTCAVDIFSAGCVFYYVVSGGQHPFGDSLRRQANILAGTYQLPCLQEEAHGEAARRLMPAAAAPCQAVRRGPSSLWPRLVLAPVFPCSLAQDISDRIEKEPAEGPIVTALETGGRSVVRTNWRMHISLPLQTGRSTGSGLPQCRPAPCRSTQGMERSAPGAIWPWGTSRCPGAKIQGDKDAALGRAEQGSDPCPGQGLLQGSGFQEALTPLLCFLPRPAEVPHLQGRLGARPPAGHEEQGTAPAPQPGCVLIQPPLTKPSVPQKHHYHELPADVQEALGAVPEGFVQYFTSRFPRLLLHAHSTMRLCARERLFRPYYVPEPGGAGR</sequence>
<evidence type="ECO:0000313" key="17">
    <source>
        <dbReference type="Proteomes" id="UP000016666"/>
    </source>
</evidence>
<dbReference type="InterPro" id="IPR011009">
    <property type="entry name" value="Kinase-like_dom_sf"/>
</dbReference>
<dbReference type="SMART" id="SM00220">
    <property type="entry name" value="S_TKc"/>
    <property type="match status" value="1"/>
</dbReference>
<dbReference type="InterPro" id="IPR000719">
    <property type="entry name" value="Prot_kinase_dom"/>
</dbReference>
<name>U3IU56_ANAPP</name>
<dbReference type="InterPro" id="IPR015943">
    <property type="entry name" value="WD40/YVTN_repeat-like_dom_sf"/>
</dbReference>
<dbReference type="GO" id="GO:0051082">
    <property type="term" value="F:unfolded protein binding"/>
    <property type="evidence" value="ECO:0007669"/>
    <property type="project" value="TreeGrafter"/>
</dbReference>
<evidence type="ECO:0000256" key="8">
    <source>
        <dbReference type="ARBA" id="ARBA00022840"/>
    </source>
</evidence>
<dbReference type="Gene3D" id="3.30.200.20">
    <property type="entry name" value="Phosphorylase Kinase, domain 1"/>
    <property type="match status" value="1"/>
</dbReference>
<dbReference type="CDD" id="cd13982">
    <property type="entry name" value="STKc_IRE1"/>
    <property type="match status" value="1"/>
</dbReference>
<dbReference type="PROSITE" id="PS51392">
    <property type="entry name" value="KEN"/>
    <property type="match status" value="1"/>
</dbReference>
<dbReference type="InterPro" id="IPR008271">
    <property type="entry name" value="Ser/Thr_kinase_AS"/>
</dbReference>
<evidence type="ECO:0000256" key="5">
    <source>
        <dbReference type="ARBA" id="ARBA00022692"/>
    </source>
</evidence>
<evidence type="ECO:0000256" key="2">
    <source>
        <dbReference type="ARBA" id="ARBA00012513"/>
    </source>
</evidence>
<dbReference type="PROSITE" id="PS00108">
    <property type="entry name" value="PROTEIN_KINASE_ST"/>
    <property type="match status" value="1"/>
</dbReference>
<evidence type="ECO:0000256" key="11">
    <source>
        <dbReference type="SAM" id="MobiDB-lite"/>
    </source>
</evidence>
<dbReference type="STRING" id="8840.ENSAPLP00000010779"/>
<keyword evidence="5 12" id="KW-0812">Transmembrane</keyword>
<keyword evidence="13" id="KW-0732">Signal</keyword>
<feature type="signal peptide" evidence="13">
    <location>
        <begin position="1"/>
        <end position="17"/>
    </location>
</feature>
<keyword evidence="3" id="KW-0723">Serine/threonine-protein kinase</keyword>
<dbReference type="InterPro" id="IPR018391">
    <property type="entry name" value="PQQ_b-propeller_rpt"/>
</dbReference>
<evidence type="ECO:0000259" key="15">
    <source>
        <dbReference type="PROSITE" id="PS51392"/>
    </source>
</evidence>
<dbReference type="GO" id="GO:0004521">
    <property type="term" value="F:RNA endonuclease activity"/>
    <property type="evidence" value="ECO:0007669"/>
    <property type="project" value="InterPro"/>
</dbReference>
<feature type="region of interest" description="Disordered" evidence="11">
    <location>
        <begin position="773"/>
        <end position="803"/>
    </location>
</feature>
<comment type="subcellular location">
    <subcellularLocation>
        <location evidence="1">Membrane</location>
        <topology evidence="1">Single-pass type I membrane protein</topology>
    </subcellularLocation>
</comment>
<evidence type="ECO:0000256" key="7">
    <source>
        <dbReference type="ARBA" id="ARBA00022777"/>
    </source>
</evidence>
<keyword evidence="4" id="KW-0808">Transferase</keyword>
<reference evidence="17" key="1">
    <citation type="submission" date="2017-10" db="EMBL/GenBank/DDBJ databases">
        <title>A new Pekin duck reference genome.</title>
        <authorList>
            <person name="Hou Z.-C."/>
            <person name="Zhou Z.-K."/>
            <person name="Zhu F."/>
            <person name="Hou S.-S."/>
        </authorList>
    </citation>
    <scope>NUCLEOTIDE SEQUENCE [LARGE SCALE GENOMIC DNA]</scope>
</reference>
<dbReference type="GO" id="GO:0044322">
    <property type="term" value="C:endoplasmic reticulum quality control compartment"/>
    <property type="evidence" value="ECO:0007669"/>
    <property type="project" value="Ensembl"/>
</dbReference>
<dbReference type="GO" id="GO:0070059">
    <property type="term" value="P:intrinsic apoptotic signaling pathway in response to endoplasmic reticulum stress"/>
    <property type="evidence" value="ECO:0007669"/>
    <property type="project" value="Ensembl"/>
</dbReference>
<dbReference type="FunFam" id="3.30.200.20:FF:000077">
    <property type="entry name" value="Putative Serine/threonine-protein kinase/endoribonuclease IRE1"/>
    <property type="match status" value="1"/>
</dbReference>
<evidence type="ECO:0000256" key="12">
    <source>
        <dbReference type="SAM" id="Phobius"/>
    </source>
</evidence>
<reference evidence="16" key="3">
    <citation type="submission" date="2025-09" db="UniProtKB">
        <authorList>
            <consortium name="Ensembl"/>
        </authorList>
    </citation>
    <scope>IDENTIFICATION</scope>
</reference>
<dbReference type="GO" id="GO:0005829">
    <property type="term" value="C:cytosol"/>
    <property type="evidence" value="ECO:0007669"/>
    <property type="project" value="Ensembl"/>
</dbReference>
<dbReference type="EC" id="2.7.11.1" evidence="2"/>
<dbReference type="Ensembl" id="ENSAPLT00000011497.2">
    <property type="protein sequence ID" value="ENSAPLP00000010779.2"/>
    <property type="gene ID" value="ENSAPLG00000010981.2"/>
</dbReference>
<evidence type="ECO:0000259" key="14">
    <source>
        <dbReference type="PROSITE" id="PS50011"/>
    </source>
</evidence>
<feature type="transmembrane region" description="Helical" evidence="12">
    <location>
        <begin position="400"/>
        <end position="424"/>
    </location>
</feature>
<dbReference type="PROSITE" id="PS50011">
    <property type="entry name" value="PROTEIN_KINASE_DOM"/>
    <property type="match status" value="1"/>
</dbReference>
<dbReference type="SMART" id="SM00564">
    <property type="entry name" value="PQQ"/>
    <property type="match status" value="3"/>
</dbReference>
<proteinExistence type="predicted"/>
<keyword evidence="9 12" id="KW-1133">Transmembrane helix</keyword>
<keyword evidence="10 12" id="KW-0472">Membrane</keyword>
<keyword evidence="6" id="KW-0547">Nucleotide-binding</keyword>
<dbReference type="SUPFAM" id="SSF50998">
    <property type="entry name" value="Quinoprotein alcohol dehydrogenase-like"/>
    <property type="match status" value="1"/>
</dbReference>